<organism evidence="1 2">
    <name type="scientific">Candidatus Thiomargarita nelsonii</name>
    <dbReference type="NCBI Taxonomy" id="1003181"/>
    <lineage>
        <taxon>Bacteria</taxon>
        <taxon>Pseudomonadati</taxon>
        <taxon>Pseudomonadota</taxon>
        <taxon>Gammaproteobacteria</taxon>
        <taxon>Thiotrichales</taxon>
        <taxon>Thiotrichaceae</taxon>
        <taxon>Thiomargarita</taxon>
    </lineage>
</organism>
<evidence type="ECO:0000313" key="2">
    <source>
        <dbReference type="Proteomes" id="UP000076962"/>
    </source>
</evidence>
<sequence>NISKPESVVKSQTDKQTRIANIKLVNRKHKYLRVVIRYRDVWNRLLGARNYILTFYGANSPMMGEKIYVSNHQ</sequence>
<comment type="caution">
    <text evidence="1">The sequence shown here is derived from an EMBL/GenBank/DDBJ whole genome shotgun (WGS) entry which is preliminary data.</text>
</comment>
<protein>
    <submittedName>
        <fullName evidence="1">Uncharacterized protein</fullName>
    </submittedName>
</protein>
<reference evidence="1 2" key="1">
    <citation type="submission" date="2016-05" db="EMBL/GenBank/DDBJ databases">
        <title>Single-cell genome of chain-forming Candidatus Thiomargarita nelsonii and comparison to other large sulfur-oxidizing bacteria.</title>
        <authorList>
            <person name="Winkel M."/>
            <person name="Salman V."/>
            <person name="Woyke T."/>
            <person name="Schulz-Vogt H."/>
            <person name="Richter M."/>
            <person name="Flood B."/>
            <person name="Bailey J."/>
            <person name="Amann R."/>
            <person name="Mussmann M."/>
        </authorList>
    </citation>
    <scope>NUCLEOTIDE SEQUENCE [LARGE SCALE GENOMIC DNA]</scope>
    <source>
        <strain evidence="1 2">THI036</strain>
    </source>
</reference>
<dbReference type="EMBL" id="LUTY01001935">
    <property type="protein sequence ID" value="OAD21018.1"/>
    <property type="molecule type" value="Genomic_DNA"/>
</dbReference>
<dbReference type="Proteomes" id="UP000076962">
    <property type="component" value="Unassembled WGS sequence"/>
</dbReference>
<gene>
    <name evidence="1" type="ORF">THIOM_003233</name>
</gene>
<feature type="non-terminal residue" evidence="1">
    <location>
        <position position="1"/>
    </location>
</feature>
<dbReference type="AlphaFoldDB" id="A0A176RZB6"/>
<keyword evidence="2" id="KW-1185">Reference proteome</keyword>
<name>A0A176RZB6_9GAMM</name>
<proteinExistence type="predicted"/>
<accession>A0A176RZB6</accession>
<evidence type="ECO:0000313" key="1">
    <source>
        <dbReference type="EMBL" id="OAD21018.1"/>
    </source>
</evidence>